<evidence type="ECO:0000256" key="1">
    <source>
        <dbReference type="ARBA" id="ARBA00004571"/>
    </source>
</evidence>
<dbReference type="InterPro" id="IPR036942">
    <property type="entry name" value="Beta-barrel_TonB_sf"/>
</dbReference>
<evidence type="ECO:0000256" key="12">
    <source>
        <dbReference type="SAM" id="SignalP"/>
    </source>
</evidence>
<evidence type="ECO:0000256" key="4">
    <source>
        <dbReference type="ARBA" id="ARBA00022452"/>
    </source>
</evidence>
<dbReference type="InterPro" id="IPR010104">
    <property type="entry name" value="TonB_rcpt_bac"/>
</dbReference>
<evidence type="ECO:0000256" key="7">
    <source>
        <dbReference type="ARBA" id="ARBA00023136"/>
    </source>
</evidence>
<dbReference type="PANTHER" id="PTHR40980:SF3">
    <property type="entry name" value="TONB-DEPENDENT RECEPTOR-LIKE BETA-BARREL DOMAIN-CONTAINING PROTEIN"/>
    <property type="match status" value="1"/>
</dbReference>
<dbReference type="InterPro" id="IPR000531">
    <property type="entry name" value="Beta-barrel_TonB"/>
</dbReference>
<evidence type="ECO:0000313" key="15">
    <source>
        <dbReference type="EMBL" id="MFG6443417.1"/>
    </source>
</evidence>
<evidence type="ECO:0000256" key="6">
    <source>
        <dbReference type="ARBA" id="ARBA00023077"/>
    </source>
</evidence>
<dbReference type="EMBL" id="JBIGHW010000022">
    <property type="protein sequence ID" value="MFG6443417.1"/>
    <property type="molecule type" value="Genomic_DNA"/>
</dbReference>
<comment type="similarity">
    <text evidence="2 10 11">Belongs to the TonB-dependent receptor family.</text>
</comment>
<dbReference type="NCBIfam" id="TIGR01782">
    <property type="entry name" value="TonB-Xanth-Caul"/>
    <property type="match status" value="1"/>
</dbReference>
<evidence type="ECO:0000256" key="11">
    <source>
        <dbReference type="RuleBase" id="RU003357"/>
    </source>
</evidence>
<name>A0ABW7FQ37_9BURK</name>
<dbReference type="PANTHER" id="PTHR40980">
    <property type="entry name" value="PLUG DOMAIN-CONTAINING PROTEIN"/>
    <property type="match status" value="1"/>
</dbReference>
<keyword evidence="6 11" id="KW-0798">TonB box</keyword>
<keyword evidence="5 10" id="KW-0812">Transmembrane</keyword>
<dbReference type="Gene3D" id="2.170.130.10">
    <property type="entry name" value="TonB-dependent receptor, plug domain"/>
    <property type="match status" value="1"/>
</dbReference>
<evidence type="ECO:0000256" key="2">
    <source>
        <dbReference type="ARBA" id="ARBA00009810"/>
    </source>
</evidence>
<proteinExistence type="inferred from homology"/>
<keyword evidence="16" id="KW-1185">Reference proteome</keyword>
<reference evidence="15 16" key="1">
    <citation type="submission" date="2024-08" db="EMBL/GenBank/DDBJ databases">
        <authorList>
            <person name="Lu H."/>
        </authorList>
    </citation>
    <scope>NUCLEOTIDE SEQUENCE [LARGE SCALE GENOMIC DNA]</scope>
    <source>
        <strain evidence="15 16">LKC17W</strain>
    </source>
</reference>
<evidence type="ECO:0000259" key="13">
    <source>
        <dbReference type="Pfam" id="PF00593"/>
    </source>
</evidence>
<feature type="signal peptide" evidence="12">
    <location>
        <begin position="1"/>
        <end position="25"/>
    </location>
</feature>
<feature type="domain" description="TonB-dependent receptor-like beta-barrel" evidence="13">
    <location>
        <begin position="368"/>
        <end position="840"/>
    </location>
</feature>
<dbReference type="InterPro" id="IPR039426">
    <property type="entry name" value="TonB-dep_rcpt-like"/>
</dbReference>
<keyword evidence="3 10" id="KW-0813">Transport</keyword>
<dbReference type="Gene3D" id="2.40.170.20">
    <property type="entry name" value="TonB-dependent receptor, beta-barrel domain"/>
    <property type="match status" value="1"/>
</dbReference>
<dbReference type="InterPro" id="IPR012910">
    <property type="entry name" value="Plug_dom"/>
</dbReference>
<comment type="caution">
    <text evidence="15">The sequence shown here is derived from an EMBL/GenBank/DDBJ whole genome shotgun (WGS) entry which is preliminary data.</text>
</comment>
<dbReference type="SUPFAM" id="SSF56935">
    <property type="entry name" value="Porins"/>
    <property type="match status" value="1"/>
</dbReference>
<dbReference type="Proteomes" id="UP001606301">
    <property type="component" value="Unassembled WGS sequence"/>
</dbReference>
<evidence type="ECO:0000313" key="16">
    <source>
        <dbReference type="Proteomes" id="UP001606301"/>
    </source>
</evidence>
<keyword evidence="4 10" id="KW-1134">Transmembrane beta strand</keyword>
<keyword evidence="9 10" id="KW-0998">Cell outer membrane</keyword>
<gene>
    <name evidence="15" type="ORF">ACG0Z3_22230</name>
</gene>
<evidence type="ECO:0000256" key="8">
    <source>
        <dbReference type="ARBA" id="ARBA00023170"/>
    </source>
</evidence>
<comment type="subcellular location">
    <subcellularLocation>
        <location evidence="1 10">Cell outer membrane</location>
        <topology evidence="1 10">Multi-pass membrane protein</topology>
    </subcellularLocation>
</comment>
<evidence type="ECO:0000256" key="9">
    <source>
        <dbReference type="ARBA" id="ARBA00023237"/>
    </source>
</evidence>
<dbReference type="Pfam" id="PF00593">
    <property type="entry name" value="TonB_dep_Rec_b-barrel"/>
    <property type="match status" value="1"/>
</dbReference>
<feature type="chain" id="PRO_5045262590" evidence="12">
    <location>
        <begin position="26"/>
        <end position="885"/>
    </location>
</feature>
<keyword evidence="8 15" id="KW-0675">Receptor</keyword>
<evidence type="ECO:0000259" key="14">
    <source>
        <dbReference type="Pfam" id="PF07715"/>
    </source>
</evidence>
<protein>
    <submittedName>
        <fullName evidence="15">TonB-dependent receptor</fullName>
    </submittedName>
</protein>
<keyword evidence="7 10" id="KW-0472">Membrane</keyword>
<accession>A0ABW7FQ37</accession>
<evidence type="ECO:0000256" key="5">
    <source>
        <dbReference type="ARBA" id="ARBA00022692"/>
    </source>
</evidence>
<evidence type="ECO:0000256" key="10">
    <source>
        <dbReference type="PROSITE-ProRule" id="PRU01360"/>
    </source>
</evidence>
<evidence type="ECO:0000256" key="3">
    <source>
        <dbReference type="ARBA" id="ARBA00022448"/>
    </source>
</evidence>
<feature type="domain" description="TonB-dependent receptor plug" evidence="14">
    <location>
        <begin position="56"/>
        <end position="165"/>
    </location>
</feature>
<dbReference type="InterPro" id="IPR037066">
    <property type="entry name" value="Plug_dom_sf"/>
</dbReference>
<dbReference type="PROSITE" id="PS52016">
    <property type="entry name" value="TONB_DEPENDENT_REC_3"/>
    <property type="match status" value="1"/>
</dbReference>
<dbReference type="Pfam" id="PF07715">
    <property type="entry name" value="Plug"/>
    <property type="match status" value="1"/>
</dbReference>
<dbReference type="CDD" id="cd01347">
    <property type="entry name" value="ligand_gated_channel"/>
    <property type="match status" value="1"/>
</dbReference>
<organism evidence="15 16">
    <name type="scientific">Pelomonas margarita</name>
    <dbReference type="NCBI Taxonomy" id="3299031"/>
    <lineage>
        <taxon>Bacteria</taxon>
        <taxon>Pseudomonadati</taxon>
        <taxon>Pseudomonadota</taxon>
        <taxon>Betaproteobacteria</taxon>
        <taxon>Burkholderiales</taxon>
        <taxon>Sphaerotilaceae</taxon>
        <taxon>Roseateles</taxon>
    </lineage>
</organism>
<dbReference type="RefSeq" id="WP_394402009.1">
    <property type="nucleotide sequence ID" value="NZ_JBIGHW010000022.1"/>
</dbReference>
<sequence>MKVKPTRIATAASLAMLGMSLAAQAQQAPAQEPAQLEQVVVTGIRASLQNAATIKKAASAVVDAVSAEDVGKLPDSDVGQALGRIPGVSVGRAFGQGASVSIRGSDPQMTYTTLNGQTVASTGWYDQMDIDRSFNYSLLPAEMIGGMEVYKSSQANLTEGGIGGTVIVKTRKPLDLDAGTVVLGARYGTGTISDPEKEISGLYSWRTANRSLGVLVAAAVSDGDYIRRGVEADSRWSSDVAPTAFVQERKRTALNVALQARPVDGLEVGLTALSMKLEADGSNASDYLFHDANCDKRNTAVISAFNPNGMCLHSTTTAAKPLANQFFQVWARGAEMSSDSLTLYAHYKLANGKLDLVLGSTKAEGGTSLTTNYQTRSWSDASDPAWFGYFRRPNWQGTIDATGQQMVLNPTSAQSWDLSALPKQLAPETWASSRGPNKDKENYGQIDGTFYLDWGVITAFKTGVRLADHTFEKRSFRPVWKSTITPVNTATLFNGSVDVGGWNVPRANIGAMLSNTAANISGWNEDRSGYGELNEKNRSAYGMFEFDTEGLRGNFGLRYISTDITSTGYKFDGSALAAGDYAGNLNWSKSTTSTSASYNDVLPSVNLAFDLKKDMVLRVTASQAITRPNFANMFGVTVSGYNDDRRGNETWTVGNVGLKPQKSSQADIGVEYYYGRGNLLSATYFVKDISNFVVAKTTANQKVGLVDPLTGVDNWTLQSFENAGGGRIRGIELQANHAFGNGFGVIGNYTLTEGSAPASSYLDQLGMFTQASKHNVNLVGYYENSTYSGRLAYNWRSKYMIREGAFWYGNRMHDAYGTLDLSVGWNINKWLKLSLDAVNLTKSDDVQYGAAAASNTGIKDPLRAGFPAWSFQGETTYKIGLTAKF</sequence>
<keyword evidence="12" id="KW-0732">Signal</keyword>